<evidence type="ECO:0000256" key="5">
    <source>
        <dbReference type="ARBA" id="ARBA00022842"/>
    </source>
</evidence>
<keyword evidence="4 8" id="KW-0276">Fatty acid metabolism</keyword>
<dbReference type="AlphaFoldDB" id="A0A920CWZ4"/>
<evidence type="ECO:0000313" key="10">
    <source>
        <dbReference type="EMBL" id="GIP15785.1"/>
    </source>
</evidence>
<dbReference type="HAMAP" id="MF_00101">
    <property type="entry name" value="AcpS"/>
    <property type="match status" value="1"/>
</dbReference>
<dbReference type="EMBL" id="BOSE01000002">
    <property type="protein sequence ID" value="GIP15785.1"/>
    <property type="molecule type" value="Genomic_DNA"/>
</dbReference>
<evidence type="ECO:0000259" key="9">
    <source>
        <dbReference type="Pfam" id="PF01648"/>
    </source>
</evidence>
<name>A0A920CWZ4_9BACL</name>
<comment type="similarity">
    <text evidence="8">Belongs to the P-Pant transferase superfamily. AcpS family.</text>
</comment>
<organism evidence="10 11">
    <name type="scientific">Paenibacillus montaniterrae</name>
    <dbReference type="NCBI Taxonomy" id="429341"/>
    <lineage>
        <taxon>Bacteria</taxon>
        <taxon>Bacillati</taxon>
        <taxon>Bacillota</taxon>
        <taxon>Bacilli</taxon>
        <taxon>Bacillales</taxon>
        <taxon>Paenibacillaceae</taxon>
        <taxon>Paenibacillus</taxon>
    </lineage>
</organism>
<protein>
    <recommendedName>
        <fullName evidence="8">Holo-[acyl-carrier-protein] synthase</fullName>
        <shortName evidence="8">Holo-ACP synthase</shortName>
        <ecNumber evidence="8">2.7.8.7</ecNumber>
    </recommendedName>
    <alternativeName>
        <fullName evidence="8">4'-phosphopantetheinyl transferase AcpS</fullName>
    </alternativeName>
</protein>
<evidence type="ECO:0000256" key="8">
    <source>
        <dbReference type="HAMAP-Rule" id="MF_00101"/>
    </source>
</evidence>
<comment type="subcellular location">
    <subcellularLocation>
        <location evidence="8">Cytoplasm</location>
    </subcellularLocation>
</comment>
<evidence type="ECO:0000256" key="4">
    <source>
        <dbReference type="ARBA" id="ARBA00022832"/>
    </source>
</evidence>
<evidence type="ECO:0000256" key="6">
    <source>
        <dbReference type="ARBA" id="ARBA00023098"/>
    </source>
</evidence>
<dbReference type="GO" id="GO:0008897">
    <property type="term" value="F:holo-[acyl-carrier-protein] synthase activity"/>
    <property type="evidence" value="ECO:0007669"/>
    <property type="project" value="UniProtKB-UniRule"/>
</dbReference>
<comment type="cofactor">
    <cofactor evidence="8">
        <name>Mg(2+)</name>
        <dbReference type="ChEBI" id="CHEBI:18420"/>
    </cofactor>
</comment>
<dbReference type="Proteomes" id="UP000683139">
    <property type="component" value="Unassembled WGS sequence"/>
</dbReference>
<dbReference type="NCBIfam" id="TIGR00556">
    <property type="entry name" value="pantethn_trn"/>
    <property type="match status" value="1"/>
</dbReference>
<evidence type="ECO:0000256" key="2">
    <source>
        <dbReference type="ARBA" id="ARBA00022679"/>
    </source>
</evidence>
<dbReference type="GO" id="GO:0005737">
    <property type="term" value="C:cytoplasm"/>
    <property type="evidence" value="ECO:0007669"/>
    <property type="project" value="UniProtKB-SubCell"/>
</dbReference>
<keyword evidence="6 8" id="KW-0443">Lipid metabolism</keyword>
<gene>
    <name evidence="8 10" type="primary">acpS</name>
    <name evidence="10" type="ORF">J40TS1_14270</name>
</gene>
<feature type="binding site" evidence="8">
    <location>
        <position position="61"/>
    </location>
    <ligand>
        <name>Mg(2+)</name>
        <dbReference type="ChEBI" id="CHEBI:18420"/>
    </ligand>
</feature>
<accession>A0A920CWZ4</accession>
<reference evidence="10" key="1">
    <citation type="submission" date="2021-03" db="EMBL/GenBank/DDBJ databases">
        <title>Antimicrobial resistance genes in bacteria isolated from Japanese honey, and their potential for conferring macrolide and lincosamide resistance in the American foulbrood pathogen Paenibacillus larvae.</title>
        <authorList>
            <person name="Okamoto M."/>
            <person name="Kumagai M."/>
            <person name="Kanamori H."/>
            <person name="Takamatsu D."/>
        </authorList>
    </citation>
    <scope>NUCLEOTIDE SEQUENCE</scope>
    <source>
        <strain evidence="10">J40TS1</strain>
    </source>
</reference>
<evidence type="ECO:0000256" key="7">
    <source>
        <dbReference type="ARBA" id="ARBA00023160"/>
    </source>
</evidence>
<comment type="function">
    <text evidence="8">Transfers the 4'-phosphopantetheine moiety from coenzyme A to a Ser of acyl-carrier-protein.</text>
</comment>
<dbReference type="InterPro" id="IPR002582">
    <property type="entry name" value="ACPS"/>
</dbReference>
<dbReference type="RefSeq" id="WP_213514056.1">
    <property type="nucleotide sequence ID" value="NZ_BOSE01000002.1"/>
</dbReference>
<dbReference type="NCBIfam" id="TIGR00516">
    <property type="entry name" value="acpS"/>
    <property type="match status" value="1"/>
</dbReference>
<dbReference type="SUPFAM" id="SSF56214">
    <property type="entry name" value="4'-phosphopantetheinyl transferase"/>
    <property type="match status" value="1"/>
</dbReference>
<sequence>MIIGIGHDLTSIARMEQILQGAISKRFVERILTEQERAFLEQHVGQQRRAEYVAGRFAAKEAVSKAFGCGIGAVLGFQDIDIVRQPSGQPRCSLSEAAQQRLGIADKPFAIHLSITHEQQLASAYVIVEFTGR</sequence>
<comment type="caution">
    <text evidence="10">The sequence shown here is derived from an EMBL/GenBank/DDBJ whole genome shotgun (WGS) entry which is preliminary data.</text>
</comment>
<dbReference type="GO" id="GO:0006633">
    <property type="term" value="P:fatty acid biosynthetic process"/>
    <property type="evidence" value="ECO:0007669"/>
    <property type="project" value="UniProtKB-UniRule"/>
</dbReference>
<dbReference type="Pfam" id="PF01648">
    <property type="entry name" value="ACPS"/>
    <property type="match status" value="1"/>
</dbReference>
<proteinExistence type="inferred from homology"/>
<dbReference type="EC" id="2.7.8.7" evidence="8"/>
<dbReference type="Gene3D" id="3.90.470.20">
    <property type="entry name" value="4'-phosphopantetheinyl transferase domain"/>
    <property type="match status" value="1"/>
</dbReference>
<keyword evidence="1 8" id="KW-0444">Lipid biosynthesis</keyword>
<dbReference type="InterPro" id="IPR004568">
    <property type="entry name" value="Ppantetheine-prot_Trfase_dom"/>
</dbReference>
<evidence type="ECO:0000256" key="1">
    <source>
        <dbReference type="ARBA" id="ARBA00022516"/>
    </source>
</evidence>
<keyword evidence="8" id="KW-0963">Cytoplasm</keyword>
<evidence type="ECO:0000313" key="11">
    <source>
        <dbReference type="Proteomes" id="UP000683139"/>
    </source>
</evidence>
<dbReference type="InterPro" id="IPR037143">
    <property type="entry name" value="4-PPantetheinyl_Trfase_dom_sf"/>
</dbReference>
<evidence type="ECO:0000256" key="3">
    <source>
        <dbReference type="ARBA" id="ARBA00022723"/>
    </source>
</evidence>
<keyword evidence="11" id="KW-1185">Reference proteome</keyword>
<feature type="binding site" evidence="8">
    <location>
        <position position="8"/>
    </location>
    <ligand>
        <name>Mg(2+)</name>
        <dbReference type="ChEBI" id="CHEBI:18420"/>
    </ligand>
</feature>
<dbReference type="InterPro" id="IPR008278">
    <property type="entry name" value="4-PPantetheinyl_Trfase_dom"/>
</dbReference>
<keyword evidence="2 8" id="KW-0808">Transferase</keyword>
<keyword evidence="3 8" id="KW-0479">Metal-binding</keyword>
<keyword evidence="7 8" id="KW-0275">Fatty acid biosynthesis</keyword>
<feature type="domain" description="4'-phosphopantetheinyl transferase" evidence="9">
    <location>
        <begin position="4"/>
        <end position="99"/>
    </location>
</feature>
<keyword evidence="5 8" id="KW-0460">Magnesium</keyword>
<dbReference type="GO" id="GO:0000287">
    <property type="term" value="F:magnesium ion binding"/>
    <property type="evidence" value="ECO:0007669"/>
    <property type="project" value="UniProtKB-UniRule"/>
</dbReference>
<comment type="catalytic activity">
    <reaction evidence="8">
        <text>apo-[ACP] + CoA = holo-[ACP] + adenosine 3',5'-bisphosphate + H(+)</text>
        <dbReference type="Rhea" id="RHEA:12068"/>
        <dbReference type="Rhea" id="RHEA-COMP:9685"/>
        <dbReference type="Rhea" id="RHEA-COMP:9690"/>
        <dbReference type="ChEBI" id="CHEBI:15378"/>
        <dbReference type="ChEBI" id="CHEBI:29999"/>
        <dbReference type="ChEBI" id="CHEBI:57287"/>
        <dbReference type="ChEBI" id="CHEBI:58343"/>
        <dbReference type="ChEBI" id="CHEBI:64479"/>
        <dbReference type="EC" id="2.7.8.7"/>
    </reaction>
</comment>